<gene>
    <name evidence="3" type="ORF">C4561_01315</name>
</gene>
<feature type="domain" description="Endonuclease GajA/Old nuclease/RecF-like AAA" evidence="1">
    <location>
        <begin position="1"/>
        <end position="332"/>
    </location>
</feature>
<evidence type="ECO:0000259" key="2">
    <source>
        <dbReference type="Pfam" id="PF20469"/>
    </source>
</evidence>
<reference evidence="3 4" key="1">
    <citation type="journal article" date="2017" name="ISME J.">
        <title>Energy and carbon metabolisms in a deep terrestrial subsurface fluid microbial community.</title>
        <authorList>
            <person name="Momper L."/>
            <person name="Jungbluth S.P."/>
            <person name="Lee M.D."/>
            <person name="Amend J.P."/>
        </authorList>
    </citation>
    <scope>NUCLEOTIDE SEQUENCE [LARGE SCALE GENOMIC DNA]</scope>
    <source>
        <strain evidence="3">SURF_46</strain>
    </source>
</reference>
<dbReference type="Pfam" id="PF20469">
    <property type="entry name" value="OLD-like_TOPRIM"/>
    <property type="match status" value="1"/>
</dbReference>
<dbReference type="SUPFAM" id="SSF52540">
    <property type="entry name" value="P-loop containing nucleoside triphosphate hydrolases"/>
    <property type="match status" value="1"/>
</dbReference>
<dbReference type="InterPro" id="IPR041685">
    <property type="entry name" value="AAA_GajA/Old/RecF-like"/>
</dbReference>
<dbReference type="InterPro" id="IPR034139">
    <property type="entry name" value="TOPRIM_OLD"/>
</dbReference>
<dbReference type="AlphaFoldDB" id="A0A3A4ZLY9"/>
<evidence type="ECO:0000313" key="4">
    <source>
        <dbReference type="Proteomes" id="UP000265540"/>
    </source>
</evidence>
<sequence length="580" mass="65193">MRLTELTIKNYRSFDDQGQTVTFTTNHTALVGKNNSGKSNLFNALNIVLGDKVPNYAKFSEDDYWDISKPIEIQVTLGDIKQTDKSLLFNLPSITKAQQGALNASIPNGSAKVTLLLRKNFGLDNEEATSEETQDTFDINLWGFNVFRKKEETRKILIKLLLIPAVRDSQDILSATSWTPYGQLMKEVLESSPSYAEIKRDLESINNKIQIVFDTEKTKLVEQSKIVSYVDDISFRLTKSNNPSELLRNLIIFVREGSKEFDIEHVGTGTQNAVILGILELALKSKNCTARIFCIEEPEAFIHPHGIRYLGSLIKNVSSKDNIQVIFSTHSVALTANFEPNEIVRICKEDGKTVIKQNSSFSSTHYKRFIHPGNADIFFSDRIVLVEGATEKILLNNLDKITYSSESDSSLRNCNLDRKNVGVIAMDSVDSIMNYIEIAKGFDIPYIAITDKDLVESPHKEGKLKSLCSFLGITYQKNDIPKLVNDLRNNSIIVNTKGEIEDVFDDKDIEIISGVSVATIKSLKAKHPNKTSKAFIEIFNCGKPEYALKIADHYEQNKSKHPLEDTIRKIYSNDSANISL</sequence>
<comment type="caution">
    <text evidence="3">The sequence shown here is derived from an EMBL/GenBank/DDBJ whole genome shotgun (WGS) entry which is preliminary data.</text>
</comment>
<dbReference type="Gene3D" id="3.40.50.300">
    <property type="entry name" value="P-loop containing nucleotide triphosphate hydrolases"/>
    <property type="match status" value="1"/>
</dbReference>
<dbReference type="CDD" id="cd01026">
    <property type="entry name" value="TOPRIM_OLD"/>
    <property type="match status" value="1"/>
</dbReference>
<dbReference type="PANTHER" id="PTHR43581">
    <property type="entry name" value="ATP/GTP PHOSPHATASE"/>
    <property type="match status" value="1"/>
</dbReference>
<evidence type="ECO:0000259" key="1">
    <source>
        <dbReference type="Pfam" id="PF13175"/>
    </source>
</evidence>
<dbReference type="PANTHER" id="PTHR43581:SF4">
    <property type="entry name" value="ATP_GTP PHOSPHATASE"/>
    <property type="match status" value="1"/>
</dbReference>
<accession>A0A3A4ZLY9</accession>
<evidence type="ECO:0000313" key="3">
    <source>
        <dbReference type="EMBL" id="RJR27907.1"/>
    </source>
</evidence>
<dbReference type="InterPro" id="IPR051396">
    <property type="entry name" value="Bact_Antivir_Def_Nuclease"/>
</dbReference>
<dbReference type="Pfam" id="PF13175">
    <property type="entry name" value="AAA_15"/>
    <property type="match status" value="1"/>
</dbReference>
<dbReference type="InterPro" id="IPR027417">
    <property type="entry name" value="P-loop_NTPase"/>
</dbReference>
<dbReference type="Proteomes" id="UP000265540">
    <property type="component" value="Unassembled WGS sequence"/>
</dbReference>
<feature type="domain" description="OLD protein-like TOPRIM" evidence="2">
    <location>
        <begin position="378"/>
        <end position="453"/>
    </location>
</feature>
<proteinExistence type="predicted"/>
<name>A0A3A4ZLY9_UNCKA</name>
<dbReference type="EMBL" id="QZJF01000006">
    <property type="protein sequence ID" value="RJR27907.1"/>
    <property type="molecule type" value="Genomic_DNA"/>
</dbReference>
<protein>
    <submittedName>
        <fullName evidence="3">Uncharacterized protein</fullName>
    </submittedName>
</protein>
<organism evidence="3 4">
    <name type="scientific">candidate division WWE3 bacterium</name>
    <dbReference type="NCBI Taxonomy" id="2053526"/>
    <lineage>
        <taxon>Bacteria</taxon>
        <taxon>Katanobacteria</taxon>
    </lineage>
</organism>